<keyword evidence="1" id="KW-1133">Transmembrane helix</keyword>
<proteinExistence type="predicted"/>
<organism evidence="2">
    <name type="scientific">Trichuris suis</name>
    <name type="common">pig whipworm</name>
    <dbReference type="NCBI Taxonomy" id="68888"/>
    <lineage>
        <taxon>Eukaryota</taxon>
        <taxon>Metazoa</taxon>
        <taxon>Ecdysozoa</taxon>
        <taxon>Nematoda</taxon>
        <taxon>Enoplea</taxon>
        <taxon>Dorylaimia</taxon>
        <taxon>Trichinellida</taxon>
        <taxon>Trichuridae</taxon>
        <taxon>Trichuris</taxon>
    </lineage>
</organism>
<dbReference type="Proteomes" id="UP000030758">
    <property type="component" value="Unassembled WGS sequence"/>
</dbReference>
<name>A0A085N2C3_9BILA</name>
<feature type="transmembrane region" description="Helical" evidence="1">
    <location>
        <begin position="92"/>
        <end position="113"/>
    </location>
</feature>
<dbReference type="AlphaFoldDB" id="A0A085N2C3"/>
<dbReference type="EMBL" id="KL367569">
    <property type="protein sequence ID" value="KFD63619.1"/>
    <property type="molecule type" value="Genomic_DNA"/>
</dbReference>
<evidence type="ECO:0000313" key="2">
    <source>
        <dbReference type="EMBL" id="KFD63619.1"/>
    </source>
</evidence>
<accession>A0A085N2C3</accession>
<dbReference type="SUPFAM" id="SSF55811">
    <property type="entry name" value="Nudix"/>
    <property type="match status" value="1"/>
</dbReference>
<evidence type="ECO:0008006" key="3">
    <source>
        <dbReference type="Google" id="ProtNLM"/>
    </source>
</evidence>
<dbReference type="GO" id="GO:0047631">
    <property type="term" value="F:ADP-ribose diphosphatase activity"/>
    <property type="evidence" value="ECO:0007669"/>
    <property type="project" value="InterPro"/>
</dbReference>
<dbReference type="PANTHER" id="PTHR13030">
    <property type="entry name" value="NUDIX HYDROLASE"/>
    <property type="match status" value="1"/>
</dbReference>
<dbReference type="InterPro" id="IPR015797">
    <property type="entry name" value="NUDIX_hydrolase-like_dom_sf"/>
</dbReference>
<dbReference type="Gene3D" id="3.90.79.10">
    <property type="entry name" value="Nucleoside Triphosphate Pyrophosphohydrolase"/>
    <property type="match status" value="1"/>
</dbReference>
<keyword evidence="1" id="KW-0472">Membrane</keyword>
<dbReference type="PANTHER" id="PTHR13030:SF8">
    <property type="entry name" value="ADP-RIBOSE PYROPHOSPHATASE, MITOCHONDRIAL"/>
    <property type="match status" value="1"/>
</dbReference>
<sequence length="421" mass="48769">MAGNGIYYTSTKIHVMPTCRTRDFSENIVPRKRVSEKRSNCKWKQVGTKRRAAFAMRQLSSVLHGSGTLLLVLSSLRRLVSCRLMSQRIEVILSSLLLFFQCSCISFHFMVLLSCVQGFFFERFYPNTTIARVAVTSAYRSWSKNVTTYHPVTYTKECHLQQNSCDPDISDEHFHPAFNKLDGTVDRRRMPKILTGKQKKYKTVNNRPLNPKGRTGIAGRGDLKRWGPNHLVYVMLSRGKKPREYALIPTEDEYELPDYPHVFVDSPRENPIPEPILNMLRTKLSEKYNKGYVDEMMKAVEKSCVEFYSGYFTDQRNTDNAWIEMRLIEINDPKYQHIGLIDFEPTTNPFNLTWTIFDREFFHKQLRKQMAKSDTAMTSQLARRFKNLLLEVKIGTPGYRFMLFRTMLAVTSIAIGAATLG</sequence>
<evidence type="ECO:0000256" key="1">
    <source>
        <dbReference type="SAM" id="Phobius"/>
    </source>
</evidence>
<protein>
    <recommendedName>
        <fullName evidence="3">ADP-ribose pyrophosphatase, mitochondrial</fullName>
    </recommendedName>
</protein>
<keyword evidence="1" id="KW-0812">Transmembrane</keyword>
<dbReference type="Pfam" id="PF25969">
    <property type="entry name" value="NUDT9_N"/>
    <property type="match status" value="1"/>
</dbReference>
<reference evidence="2" key="1">
    <citation type="journal article" date="2014" name="Nat. Genet.">
        <title>Genome and transcriptome of the porcine whipworm Trichuris suis.</title>
        <authorList>
            <person name="Jex A.R."/>
            <person name="Nejsum P."/>
            <person name="Schwarz E.M."/>
            <person name="Hu L."/>
            <person name="Young N.D."/>
            <person name="Hall R.S."/>
            <person name="Korhonen P.K."/>
            <person name="Liao S."/>
            <person name="Thamsborg S."/>
            <person name="Xia J."/>
            <person name="Xu P."/>
            <person name="Wang S."/>
            <person name="Scheerlinck J.P."/>
            <person name="Hofmann A."/>
            <person name="Sternberg P.W."/>
            <person name="Wang J."/>
            <person name="Gasser R.B."/>
        </authorList>
    </citation>
    <scope>NUCLEOTIDE SEQUENCE [LARGE SCALE GENOMIC DNA]</scope>
    <source>
        <strain evidence="2">DCEP-RM93F</strain>
    </source>
</reference>
<dbReference type="InterPro" id="IPR039989">
    <property type="entry name" value="NUDT9"/>
</dbReference>
<gene>
    <name evidence="2" type="ORF">M514_09670</name>
</gene>